<dbReference type="Proteomes" id="UP000054248">
    <property type="component" value="Unassembled WGS sequence"/>
</dbReference>
<evidence type="ECO:0000313" key="3">
    <source>
        <dbReference type="Proteomes" id="UP000054248"/>
    </source>
</evidence>
<dbReference type="AlphaFoldDB" id="A0A0C3M4G0"/>
<reference evidence="2 3" key="1">
    <citation type="submission" date="2014-04" db="EMBL/GenBank/DDBJ databases">
        <authorList>
            <consortium name="DOE Joint Genome Institute"/>
            <person name="Kuo A."/>
            <person name="Girlanda M."/>
            <person name="Perotto S."/>
            <person name="Kohler A."/>
            <person name="Nagy L.G."/>
            <person name="Floudas D."/>
            <person name="Copeland A."/>
            <person name="Barry K.W."/>
            <person name="Cichocki N."/>
            <person name="Veneault-Fourrey C."/>
            <person name="LaButti K."/>
            <person name="Lindquist E.A."/>
            <person name="Lipzen A."/>
            <person name="Lundell T."/>
            <person name="Morin E."/>
            <person name="Murat C."/>
            <person name="Sun H."/>
            <person name="Tunlid A."/>
            <person name="Henrissat B."/>
            <person name="Grigoriev I.V."/>
            <person name="Hibbett D.S."/>
            <person name="Martin F."/>
            <person name="Nordberg H.P."/>
            <person name="Cantor M.N."/>
            <person name="Hua S.X."/>
        </authorList>
    </citation>
    <scope>NUCLEOTIDE SEQUENCE [LARGE SCALE GENOMIC DNA]</scope>
    <source>
        <strain evidence="2 3">MUT 4182</strain>
    </source>
</reference>
<sequence>MSQWPQHPNRNPKVRGWHWPLSNQWVRRWTGSHCLNESLKGPGEEVDGLDDAGADPVETVDNPPAPKSPLACVDGEAILLDGCVGSALRVVADVDGRVQRVGRIDKGVIENRFGDEDETGICGNREDGGKGWTLSDRPSWPGMGAFADGPIASQVDIVEGPNANPYVG</sequence>
<feature type="region of interest" description="Disordered" evidence="1">
    <location>
        <begin position="38"/>
        <end position="67"/>
    </location>
</feature>
<gene>
    <name evidence="2" type="ORF">M407DRAFT_6723</name>
</gene>
<evidence type="ECO:0000256" key="1">
    <source>
        <dbReference type="SAM" id="MobiDB-lite"/>
    </source>
</evidence>
<dbReference type="HOGENOM" id="CLU_1587714_0_0_1"/>
<protein>
    <submittedName>
        <fullName evidence="2">Uncharacterized protein</fullName>
    </submittedName>
</protein>
<keyword evidence="3" id="KW-1185">Reference proteome</keyword>
<evidence type="ECO:0000313" key="2">
    <source>
        <dbReference type="EMBL" id="KIO28567.1"/>
    </source>
</evidence>
<reference evidence="3" key="2">
    <citation type="submission" date="2015-01" db="EMBL/GenBank/DDBJ databases">
        <title>Evolutionary Origins and Diversification of the Mycorrhizal Mutualists.</title>
        <authorList>
            <consortium name="DOE Joint Genome Institute"/>
            <consortium name="Mycorrhizal Genomics Consortium"/>
            <person name="Kohler A."/>
            <person name="Kuo A."/>
            <person name="Nagy L.G."/>
            <person name="Floudas D."/>
            <person name="Copeland A."/>
            <person name="Barry K.W."/>
            <person name="Cichocki N."/>
            <person name="Veneault-Fourrey C."/>
            <person name="LaButti K."/>
            <person name="Lindquist E.A."/>
            <person name="Lipzen A."/>
            <person name="Lundell T."/>
            <person name="Morin E."/>
            <person name="Murat C."/>
            <person name="Riley R."/>
            <person name="Ohm R."/>
            <person name="Sun H."/>
            <person name="Tunlid A."/>
            <person name="Henrissat B."/>
            <person name="Grigoriev I.V."/>
            <person name="Hibbett D.S."/>
            <person name="Martin F."/>
        </authorList>
    </citation>
    <scope>NUCLEOTIDE SEQUENCE [LARGE SCALE GENOMIC DNA]</scope>
    <source>
        <strain evidence="3">MUT 4182</strain>
    </source>
</reference>
<feature type="compositionally biased region" description="Acidic residues" evidence="1">
    <location>
        <begin position="44"/>
        <end position="53"/>
    </location>
</feature>
<dbReference type="EMBL" id="KN822993">
    <property type="protein sequence ID" value="KIO28567.1"/>
    <property type="molecule type" value="Genomic_DNA"/>
</dbReference>
<proteinExistence type="predicted"/>
<organism evidence="2 3">
    <name type="scientific">Tulasnella calospora MUT 4182</name>
    <dbReference type="NCBI Taxonomy" id="1051891"/>
    <lineage>
        <taxon>Eukaryota</taxon>
        <taxon>Fungi</taxon>
        <taxon>Dikarya</taxon>
        <taxon>Basidiomycota</taxon>
        <taxon>Agaricomycotina</taxon>
        <taxon>Agaricomycetes</taxon>
        <taxon>Cantharellales</taxon>
        <taxon>Tulasnellaceae</taxon>
        <taxon>Tulasnella</taxon>
    </lineage>
</organism>
<name>A0A0C3M4G0_9AGAM</name>
<accession>A0A0C3M4G0</accession>